<sequence length="127" mass="13919">MNTVVASTGKWDKVEFYTSYFLMLVLLSVLGMRLGFDGVWQMPKIDLALSVIALLLVIGSFWFARHNRRLRLCIIAFASATQLVPMVIREPVLLFPLLGALIPVAILVGCLMALSKKGRSGSPPLGS</sequence>
<gene>
    <name evidence="2" type="ORF">ABNK63_08335</name>
</gene>
<dbReference type="RefSeq" id="WP_007805565.1">
    <property type="nucleotide sequence ID" value="NZ_CP157948.1"/>
</dbReference>
<feature type="transmembrane region" description="Helical" evidence="1">
    <location>
        <begin position="47"/>
        <end position="63"/>
    </location>
</feature>
<evidence type="ECO:0000313" key="2">
    <source>
        <dbReference type="EMBL" id="XBS91619.1"/>
    </source>
</evidence>
<feature type="transmembrane region" description="Helical" evidence="1">
    <location>
        <begin position="70"/>
        <end position="88"/>
    </location>
</feature>
<dbReference type="EMBL" id="CP157948">
    <property type="protein sequence ID" value="XBS91619.1"/>
    <property type="molecule type" value="Genomic_DNA"/>
</dbReference>
<keyword evidence="1" id="KW-0472">Membrane</keyword>
<name>A0AAU7QRI8_9GAMM</name>
<dbReference type="AlphaFoldDB" id="A0AAU7QRI8"/>
<keyword evidence="1" id="KW-1133">Transmembrane helix</keyword>
<keyword evidence="1" id="KW-0812">Transmembrane</keyword>
<evidence type="ECO:0000256" key="1">
    <source>
        <dbReference type="SAM" id="Phobius"/>
    </source>
</evidence>
<feature type="transmembrane region" description="Helical" evidence="1">
    <location>
        <begin position="94"/>
        <end position="114"/>
    </location>
</feature>
<feature type="transmembrane region" description="Helical" evidence="1">
    <location>
        <begin position="16"/>
        <end position="35"/>
    </location>
</feature>
<accession>A0AAU7QRI8</accession>
<organism evidence="2">
    <name type="scientific">Rhodanobacter sp. IGA1.0</name>
    <dbReference type="NCBI Taxonomy" id="3158582"/>
    <lineage>
        <taxon>Bacteria</taxon>
        <taxon>Pseudomonadati</taxon>
        <taxon>Pseudomonadota</taxon>
        <taxon>Gammaproteobacteria</taxon>
        <taxon>Lysobacterales</taxon>
        <taxon>Rhodanobacteraceae</taxon>
        <taxon>Rhodanobacter</taxon>
    </lineage>
</organism>
<reference evidence="2" key="1">
    <citation type="submission" date="2024-06" db="EMBL/GenBank/DDBJ databases">
        <authorList>
            <person name="Sun Y."/>
        </authorList>
    </citation>
    <scope>NUCLEOTIDE SEQUENCE</scope>
    <source>
        <strain evidence="2">IGA1.0</strain>
    </source>
</reference>
<proteinExistence type="predicted"/>
<protein>
    <submittedName>
        <fullName evidence="2">LrgA</fullName>
    </submittedName>
</protein>